<dbReference type="EMBL" id="AP017312">
    <property type="protein sequence ID" value="BAU26689.1"/>
    <property type="molecule type" value="Genomic_DNA"/>
</dbReference>
<protein>
    <submittedName>
        <fullName evidence="5">Putative ABC transporter ATP-binding protein YlmA</fullName>
        <ecNumber evidence="5">3.6.3.-</ecNumber>
    </submittedName>
</protein>
<dbReference type="Proteomes" id="UP000217696">
    <property type="component" value="Chromosome"/>
</dbReference>
<dbReference type="GO" id="GO:0042626">
    <property type="term" value="F:ATPase-coupled transmembrane transporter activity"/>
    <property type="evidence" value="ECO:0007669"/>
    <property type="project" value="TreeGrafter"/>
</dbReference>
<reference evidence="5 6" key="1">
    <citation type="submission" date="2015-12" db="EMBL/GenBank/DDBJ databases">
        <title>Genome sequence of Aneurinibacillus soli.</title>
        <authorList>
            <person name="Lee J.S."/>
            <person name="Lee K.C."/>
            <person name="Kim K.K."/>
            <person name="Lee B.W."/>
        </authorList>
    </citation>
    <scope>NUCLEOTIDE SEQUENCE [LARGE SCALE GENOMIC DNA]</scope>
    <source>
        <strain evidence="5 6">CB4</strain>
    </source>
</reference>
<gene>
    <name evidence="5" type="primary">ylmA</name>
    <name evidence="5" type="ORF">CB4_00832</name>
</gene>
<dbReference type="Gene3D" id="3.40.50.300">
    <property type="entry name" value="P-loop containing nucleotide triphosphate hydrolases"/>
    <property type="match status" value="1"/>
</dbReference>
<dbReference type="Pfam" id="PF00005">
    <property type="entry name" value="ABC_tran"/>
    <property type="match status" value="1"/>
</dbReference>
<name>A0A0U5AS98_9BACL</name>
<sequence>MIIDLQGVIWKREQKCILNNVTWRVKPGEHWAVMGLNGSGKTSLLNIINGYMWPSKGSVSVLGKKFGTYDLRKLRHSIGWVSTSMQEKLYKTETVEHIVLSGLDASMGLLYEKPGAEAYERAHVLLEELGCDAMAQRLYETLSQGEKQRVLIARALMAQPKLLILDEPATGLDVFAREQLLQTVEHMGKRPDGPTLIYVTHHPEEIMPIFSHVLLLKQGEVFRAGQTADILTSETMSAFFDTAVEIAWRGDRPWLTLCQEERESNE</sequence>
<dbReference type="RefSeq" id="WP_096463712.1">
    <property type="nucleotide sequence ID" value="NZ_AP017312.1"/>
</dbReference>
<dbReference type="AlphaFoldDB" id="A0A0U5AS98"/>
<dbReference type="GO" id="GO:0005524">
    <property type="term" value="F:ATP binding"/>
    <property type="evidence" value="ECO:0007669"/>
    <property type="project" value="UniProtKB-KW"/>
</dbReference>
<dbReference type="PANTHER" id="PTHR43553">
    <property type="entry name" value="HEAVY METAL TRANSPORTER"/>
    <property type="match status" value="1"/>
</dbReference>
<keyword evidence="4 5" id="KW-0067">ATP-binding</keyword>
<keyword evidence="6" id="KW-1185">Reference proteome</keyword>
<evidence type="ECO:0000256" key="4">
    <source>
        <dbReference type="ARBA" id="ARBA00022840"/>
    </source>
</evidence>
<keyword evidence="3" id="KW-0547">Nucleotide-binding</keyword>
<dbReference type="SUPFAM" id="SSF52540">
    <property type="entry name" value="P-loop containing nucleoside triphosphate hydrolases"/>
    <property type="match status" value="1"/>
</dbReference>
<dbReference type="InterPro" id="IPR050095">
    <property type="entry name" value="ECF_ABC_transporter_ATP-bd"/>
</dbReference>
<keyword evidence="5" id="KW-0378">Hydrolase</keyword>
<dbReference type="InterPro" id="IPR017871">
    <property type="entry name" value="ABC_transporter-like_CS"/>
</dbReference>
<dbReference type="GO" id="GO:0016887">
    <property type="term" value="F:ATP hydrolysis activity"/>
    <property type="evidence" value="ECO:0007669"/>
    <property type="project" value="InterPro"/>
</dbReference>
<comment type="similarity">
    <text evidence="1">Belongs to the ABC transporter superfamily.</text>
</comment>
<organism evidence="5 6">
    <name type="scientific">Aneurinibacillus soli</name>
    <dbReference type="NCBI Taxonomy" id="1500254"/>
    <lineage>
        <taxon>Bacteria</taxon>
        <taxon>Bacillati</taxon>
        <taxon>Bacillota</taxon>
        <taxon>Bacilli</taxon>
        <taxon>Bacillales</taxon>
        <taxon>Paenibacillaceae</taxon>
        <taxon>Aneurinibacillus group</taxon>
        <taxon>Aneurinibacillus</taxon>
    </lineage>
</organism>
<evidence type="ECO:0000256" key="3">
    <source>
        <dbReference type="ARBA" id="ARBA00022741"/>
    </source>
</evidence>
<keyword evidence="2" id="KW-0813">Transport</keyword>
<evidence type="ECO:0000256" key="2">
    <source>
        <dbReference type="ARBA" id="ARBA00022448"/>
    </source>
</evidence>
<evidence type="ECO:0000313" key="5">
    <source>
        <dbReference type="EMBL" id="BAU26689.1"/>
    </source>
</evidence>
<dbReference type="PROSITE" id="PS50893">
    <property type="entry name" value="ABC_TRANSPORTER_2"/>
    <property type="match status" value="1"/>
</dbReference>
<dbReference type="SMART" id="SM00382">
    <property type="entry name" value="AAA"/>
    <property type="match status" value="1"/>
</dbReference>
<dbReference type="GO" id="GO:0043190">
    <property type="term" value="C:ATP-binding cassette (ABC) transporter complex"/>
    <property type="evidence" value="ECO:0007669"/>
    <property type="project" value="TreeGrafter"/>
</dbReference>
<dbReference type="KEGG" id="asoc:CB4_00832"/>
<accession>A0A0U5AS98</accession>
<dbReference type="PANTHER" id="PTHR43553:SF3">
    <property type="entry name" value="ABC TRANSPORTER ATP-BINDING PROTEIN MODF"/>
    <property type="match status" value="1"/>
</dbReference>
<dbReference type="PROSITE" id="PS00211">
    <property type="entry name" value="ABC_TRANSPORTER_1"/>
    <property type="match status" value="1"/>
</dbReference>
<proteinExistence type="inferred from homology"/>
<dbReference type="InterPro" id="IPR003593">
    <property type="entry name" value="AAA+_ATPase"/>
</dbReference>
<dbReference type="InterPro" id="IPR003439">
    <property type="entry name" value="ABC_transporter-like_ATP-bd"/>
</dbReference>
<evidence type="ECO:0000256" key="1">
    <source>
        <dbReference type="ARBA" id="ARBA00005417"/>
    </source>
</evidence>
<evidence type="ECO:0000313" key="6">
    <source>
        <dbReference type="Proteomes" id="UP000217696"/>
    </source>
</evidence>
<dbReference type="OrthoDB" id="9789994at2"/>
<dbReference type="InterPro" id="IPR027417">
    <property type="entry name" value="P-loop_NTPase"/>
</dbReference>
<dbReference type="EC" id="3.6.3.-" evidence="5"/>